<evidence type="ECO:0000256" key="6">
    <source>
        <dbReference type="ARBA" id="ARBA00022840"/>
    </source>
</evidence>
<keyword evidence="2" id="KW-0004">4Fe-4S</keyword>
<dbReference type="InterPro" id="IPR010643">
    <property type="entry name" value="HBB"/>
</dbReference>
<dbReference type="InterPro" id="IPR002464">
    <property type="entry name" value="DNA/RNA_helicase_DEAH_CS"/>
</dbReference>
<protein>
    <recommendedName>
        <fullName evidence="9">DNA 5'-3' helicase</fullName>
        <ecNumber evidence="9">5.6.2.3</ecNumber>
    </recommendedName>
</protein>
<keyword evidence="2" id="KW-0408">Iron</keyword>
<dbReference type="SMART" id="SM00488">
    <property type="entry name" value="DEXDc2"/>
    <property type="match status" value="1"/>
</dbReference>
<dbReference type="InterPro" id="IPR001945">
    <property type="entry name" value="RAD3/XPD"/>
</dbReference>
<evidence type="ECO:0000313" key="15">
    <source>
        <dbReference type="WBParaSite" id="GPUH_0000281401-mRNA-1"/>
    </source>
</evidence>
<comment type="cofactor">
    <cofactor evidence="1">
        <name>[4Fe-4S] cluster</name>
        <dbReference type="ChEBI" id="CHEBI:49883"/>
    </cofactor>
</comment>
<dbReference type="PANTHER" id="PTHR11472:SF1">
    <property type="entry name" value="GENERAL TRANSCRIPTION AND DNA REPAIR FACTOR IIH HELICASE SUBUNIT XPD"/>
    <property type="match status" value="1"/>
</dbReference>
<dbReference type="GO" id="GO:0043139">
    <property type="term" value="F:5'-3' DNA helicase activity"/>
    <property type="evidence" value="ECO:0007669"/>
    <property type="project" value="UniProtKB-EC"/>
</dbReference>
<keyword evidence="4" id="KW-0227">DNA damage</keyword>
<dbReference type="GO" id="GO:0045951">
    <property type="term" value="P:positive regulation of mitotic recombination"/>
    <property type="evidence" value="ECO:0007669"/>
    <property type="project" value="TreeGrafter"/>
</dbReference>
<dbReference type="GO" id="GO:0005524">
    <property type="term" value="F:ATP binding"/>
    <property type="evidence" value="ECO:0007669"/>
    <property type="project" value="UniProtKB-KW"/>
</dbReference>
<dbReference type="AlphaFoldDB" id="A0A183D268"/>
<evidence type="ECO:0000256" key="8">
    <source>
        <dbReference type="ARBA" id="ARBA00023204"/>
    </source>
</evidence>
<evidence type="ECO:0000256" key="1">
    <source>
        <dbReference type="ARBA" id="ARBA00001966"/>
    </source>
</evidence>
<feature type="domain" description="Helicase ATP-binding" evidence="12">
    <location>
        <begin position="1"/>
        <end position="154"/>
    </location>
</feature>
<keyword evidence="14" id="KW-1185">Reference proteome</keyword>
<dbReference type="NCBIfam" id="TIGR00604">
    <property type="entry name" value="rad3"/>
    <property type="match status" value="1"/>
</dbReference>
<dbReference type="Proteomes" id="UP000271098">
    <property type="component" value="Unassembled WGS sequence"/>
</dbReference>
<keyword evidence="11" id="KW-0175">Coiled coil</keyword>
<dbReference type="GO" id="GO:0005634">
    <property type="term" value="C:nucleus"/>
    <property type="evidence" value="ECO:0007669"/>
    <property type="project" value="InterPro"/>
</dbReference>
<dbReference type="Gene3D" id="1.10.275.40">
    <property type="match status" value="1"/>
</dbReference>
<reference evidence="13 14" key="2">
    <citation type="submission" date="2018-11" db="EMBL/GenBank/DDBJ databases">
        <authorList>
            <consortium name="Pathogen Informatics"/>
        </authorList>
    </citation>
    <scope>NUCLEOTIDE SEQUENCE [LARGE SCALE GENOMIC DNA]</scope>
</reference>
<dbReference type="Pfam" id="PF06777">
    <property type="entry name" value="HBB"/>
    <property type="match status" value="1"/>
</dbReference>
<dbReference type="PROSITE" id="PS00690">
    <property type="entry name" value="DEAH_ATP_HELICASE"/>
    <property type="match status" value="1"/>
</dbReference>
<evidence type="ECO:0000313" key="14">
    <source>
        <dbReference type="Proteomes" id="UP000271098"/>
    </source>
</evidence>
<dbReference type="InterPro" id="IPR027417">
    <property type="entry name" value="P-loop_NTPase"/>
</dbReference>
<evidence type="ECO:0000256" key="9">
    <source>
        <dbReference type="ARBA" id="ARBA00044969"/>
    </source>
</evidence>
<evidence type="ECO:0000313" key="13">
    <source>
        <dbReference type="EMBL" id="VDK36502.1"/>
    </source>
</evidence>
<name>A0A183D268_9BILA</name>
<keyword evidence="3" id="KW-0547">Nucleotide-binding</keyword>
<dbReference type="InterPro" id="IPR045028">
    <property type="entry name" value="DinG/Rad3-like"/>
</dbReference>
<dbReference type="GO" id="GO:0006289">
    <property type="term" value="P:nucleotide-excision repair"/>
    <property type="evidence" value="ECO:0007669"/>
    <property type="project" value="InterPro"/>
</dbReference>
<organism evidence="15">
    <name type="scientific">Gongylonema pulchrum</name>
    <dbReference type="NCBI Taxonomy" id="637853"/>
    <lineage>
        <taxon>Eukaryota</taxon>
        <taxon>Metazoa</taxon>
        <taxon>Ecdysozoa</taxon>
        <taxon>Nematoda</taxon>
        <taxon>Chromadorea</taxon>
        <taxon>Rhabditida</taxon>
        <taxon>Spirurina</taxon>
        <taxon>Spiruromorpha</taxon>
        <taxon>Spiruroidea</taxon>
        <taxon>Gongylonematidae</taxon>
        <taxon>Gongylonema</taxon>
    </lineage>
</organism>
<keyword evidence="6" id="KW-0067">ATP-binding</keyword>
<keyword evidence="2" id="KW-0411">Iron-sulfur</keyword>
<dbReference type="PRINTS" id="PR00852">
    <property type="entry name" value="XRODRMPGMNTD"/>
</dbReference>
<dbReference type="GO" id="GO:0003684">
    <property type="term" value="F:damaged DNA binding"/>
    <property type="evidence" value="ECO:0007669"/>
    <property type="project" value="TreeGrafter"/>
</dbReference>
<dbReference type="InterPro" id="IPR013020">
    <property type="entry name" value="Rad3/Chl1-like"/>
</dbReference>
<evidence type="ECO:0000256" key="2">
    <source>
        <dbReference type="ARBA" id="ARBA00022485"/>
    </source>
</evidence>
<keyword evidence="8" id="KW-0234">DNA repair</keyword>
<dbReference type="PANTHER" id="PTHR11472">
    <property type="entry name" value="DNA REPAIR DEAD HELICASE RAD3/XP-D SUBFAMILY MEMBER"/>
    <property type="match status" value="1"/>
</dbReference>
<comment type="catalytic activity">
    <reaction evidence="10">
        <text>ATP + H2O = ADP + phosphate + H(+)</text>
        <dbReference type="Rhea" id="RHEA:13065"/>
        <dbReference type="ChEBI" id="CHEBI:15377"/>
        <dbReference type="ChEBI" id="CHEBI:15378"/>
        <dbReference type="ChEBI" id="CHEBI:30616"/>
        <dbReference type="ChEBI" id="CHEBI:43474"/>
        <dbReference type="ChEBI" id="CHEBI:456216"/>
        <dbReference type="EC" id="5.6.2.3"/>
    </reaction>
</comment>
<evidence type="ECO:0000256" key="10">
    <source>
        <dbReference type="ARBA" id="ARBA00048954"/>
    </source>
</evidence>
<dbReference type="EC" id="5.6.2.3" evidence="9"/>
<evidence type="ECO:0000256" key="4">
    <source>
        <dbReference type="ARBA" id="ARBA00022763"/>
    </source>
</evidence>
<evidence type="ECO:0000256" key="3">
    <source>
        <dbReference type="ARBA" id="ARBA00022741"/>
    </source>
</evidence>
<dbReference type="GO" id="GO:0016818">
    <property type="term" value="F:hydrolase activity, acting on acid anhydrides, in phosphorus-containing anhydrides"/>
    <property type="evidence" value="ECO:0007669"/>
    <property type="project" value="InterPro"/>
</dbReference>
<dbReference type="OrthoDB" id="272481at2759"/>
<dbReference type="Gene3D" id="3.40.50.300">
    <property type="entry name" value="P-loop containing nucleotide triphosphate hydrolases"/>
    <property type="match status" value="1"/>
</dbReference>
<dbReference type="GO" id="GO:0051539">
    <property type="term" value="F:4 iron, 4 sulfur cluster binding"/>
    <property type="evidence" value="ECO:0007669"/>
    <property type="project" value="UniProtKB-KW"/>
</dbReference>
<dbReference type="WBParaSite" id="GPUH_0000281401-mRNA-1">
    <property type="protein sequence ID" value="GPUH_0000281401-mRNA-1"/>
    <property type="gene ID" value="GPUH_0000281401"/>
</dbReference>
<accession>A0A183D268</accession>
<dbReference type="PROSITE" id="PS51193">
    <property type="entry name" value="HELICASE_ATP_BIND_2"/>
    <property type="match status" value="1"/>
</dbReference>
<dbReference type="InterPro" id="IPR042493">
    <property type="entry name" value="XPD_DNA_FeS"/>
</dbReference>
<keyword evidence="2" id="KW-0479">Metal-binding</keyword>
<evidence type="ECO:0000256" key="7">
    <source>
        <dbReference type="ARBA" id="ARBA00023125"/>
    </source>
</evidence>
<dbReference type="Pfam" id="PF06733">
    <property type="entry name" value="DEAD_2"/>
    <property type="match status" value="1"/>
</dbReference>
<keyword evidence="5" id="KW-0378">Hydrolase</keyword>
<dbReference type="InterPro" id="IPR006554">
    <property type="entry name" value="Helicase-like_DEXD_c2"/>
</dbReference>
<dbReference type="GO" id="GO:0006366">
    <property type="term" value="P:transcription by RNA polymerase II"/>
    <property type="evidence" value="ECO:0007669"/>
    <property type="project" value="TreeGrafter"/>
</dbReference>
<evidence type="ECO:0000259" key="12">
    <source>
        <dbReference type="PROSITE" id="PS51193"/>
    </source>
</evidence>
<sequence>MIFCFRLTASFVRAKRKVCSDIPCCPFFEKLEEQKDINYPDGVYNLQDLRKLGKQRGICPYFLSRNVVDRAQIVVYSYHYILDPKIAELVSKNFSRHACVVFDEAHNIDNVCIESMSVSLTKTTVEKVTQKLSVLEEYVQRLKNENSERLKTEYDRMIEDLKRVEEERITDRVLANPVLPDMILKEAVPGSIRTAQHFIAFLRRFNEYLKHRMRTKTVLFESPAAFLRDISDLMHIERRPLRFCAERFASLARTLELADISDFSSLVLITNFATLVSTYARGTAF</sequence>
<keyword evidence="7" id="KW-0238">DNA-binding</keyword>
<dbReference type="EMBL" id="UYRT01004449">
    <property type="protein sequence ID" value="VDK36502.1"/>
    <property type="molecule type" value="Genomic_DNA"/>
</dbReference>
<reference evidence="15" key="1">
    <citation type="submission" date="2016-06" db="UniProtKB">
        <authorList>
            <consortium name="WormBaseParasite"/>
        </authorList>
    </citation>
    <scope>IDENTIFICATION</scope>
</reference>
<evidence type="ECO:0000256" key="5">
    <source>
        <dbReference type="ARBA" id="ARBA00022801"/>
    </source>
</evidence>
<dbReference type="InterPro" id="IPR010614">
    <property type="entry name" value="RAD3-like_helicase_DEAD"/>
</dbReference>
<gene>
    <name evidence="13" type="ORF">GPUH_LOCUS2809</name>
</gene>
<dbReference type="InterPro" id="IPR014013">
    <property type="entry name" value="Helic_SF1/SF2_ATP-bd_DinG/Rad3"/>
</dbReference>
<proteinExistence type="predicted"/>
<evidence type="ECO:0000256" key="11">
    <source>
        <dbReference type="SAM" id="Coils"/>
    </source>
</evidence>
<feature type="coiled-coil region" evidence="11">
    <location>
        <begin position="125"/>
        <end position="167"/>
    </location>
</feature>
<dbReference type="Gene3D" id="1.10.30.20">
    <property type="entry name" value="Bacterial XPD DNA helicase, FeS cluster domain"/>
    <property type="match status" value="1"/>
</dbReference>